<evidence type="ECO:0000313" key="2">
    <source>
        <dbReference type="EMBL" id="KAG1784747.1"/>
    </source>
</evidence>
<protein>
    <submittedName>
        <fullName evidence="2">Uncharacterized protein</fullName>
    </submittedName>
</protein>
<keyword evidence="3" id="KW-1185">Reference proteome</keyword>
<proteinExistence type="predicted"/>
<feature type="region of interest" description="Disordered" evidence="1">
    <location>
        <begin position="226"/>
        <end position="272"/>
    </location>
</feature>
<comment type="caution">
    <text evidence="2">The sequence shown here is derived from an EMBL/GenBank/DDBJ whole genome shotgun (WGS) entry which is preliminary data.</text>
</comment>
<dbReference type="GeneID" id="64601717"/>
<feature type="compositionally biased region" description="Basic and acidic residues" evidence="1">
    <location>
        <begin position="189"/>
        <end position="202"/>
    </location>
</feature>
<reference evidence="2" key="1">
    <citation type="journal article" date="2020" name="New Phytol.">
        <title>Comparative genomics reveals dynamic genome evolution in host specialist ectomycorrhizal fungi.</title>
        <authorList>
            <person name="Lofgren L.A."/>
            <person name="Nguyen N.H."/>
            <person name="Vilgalys R."/>
            <person name="Ruytinx J."/>
            <person name="Liao H.L."/>
            <person name="Branco S."/>
            <person name="Kuo A."/>
            <person name="LaButti K."/>
            <person name="Lipzen A."/>
            <person name="Andreopoulos W."/>
            <person name="Pangilinan J."/>
            <person name="Riley R."/>
            <person name="Hundley H."/>
            <person name="Na H."/>
            <person name="Barry K."/>
            <person name="Grigoriev I.V."/>
            <person name="Stajich J.E."/>
            <person name="Kennedy P.G."/>
        </authorList>
    </citation>
    <scope>NUCLEOTIDE SEQUENCE</scope>
    <source>
        <strain evidence="2">S12</strain>
    </source>
</reference>
<feature type="region of interest" description="Disordered" evidence="1">
    <location>
        <begin position="126"/>
        <end position="150"/>
    </location>
</feature>
<accession>A0A9P7A975</accession>
<dbReference type="OrthoDB" id="10493028at2759"/>
<feature type="compositionally biased region" description="Basic and acidic residues" evidence="1">
    <location>
        <begin position="131"/>
        <end position="142"/>
    </location>
</feature>
<feature type="region of interest" description="Disordered" evidence="1">
    <location>
        <begin position="177"/>
        <end position="202"/>
    </location>
</feature>
<name>A0A9P7A975_9AGAM</name>
<evidence type="ECO:0000313" key="3">
    <source>
        <dbReference type="Proteomes" id="UP000719766"/>
    </source>
</evidence>
<feature type="region of interest" description="Disordered" evidence="1">
    <location>
        <begin position="65"/>
        <end position="111"/>
    </location>
</feature>
<gene>
    <name evidence="2" type="ORF">HD556DRAFT_1451431</name>
</gene>
<dbReference type="AlphaFoldDB" id="A0A9P7A975"/>
<dbReference type="RefSeq" id="XP_041152232.1">
    <property type="nucleotide sequence ID" value="XM_041307953.1"/>
</dbReference>
<organism evidence="2 3">
    <name type="scientific">Suillus plorans</name>
    <dbReference type="NCBI Taxonomy" id="116603"/>
    <lineage>
        <taxon>Eukaryota</taxon>
        <taxon>Fungi</taxon>
        <taxon>Dikarya</taxon>
        <taxon>Basidiomycota</taxon>
        <taxon>Agaricomycotina</taxon>
        <taxon>Agaricomycetes</taxon>
        <taxon>Agaricomycetidae</taxon>
        <taxon>Boletales</taxon>
        <taxon>Suillineae</taxon>
        <taxon>Suillaceae</taxon>
        <taxon>Suillus</taxon>
    </lineage>
</organism>
<dbReference type="EMBL" id="JABBWE010000130">
    <property type="protein sequence ID" value="KAG1784747.1"/>
    <property type="molecule type" value="Genomic_DNA"/>
</dbReference>
<evidence type="ECO:0000256" key="1">
    <source>
        <dbReference type="SAM" id="MobiDB-lite"/>
    </source>
</evidence>
<dbReference type="Proteomes" id="UP000719766">
    <property type="component" value="Unassembled WGS sequence"/>
</dbReference>
<sequence length="272" mass="29942">MIPERKQKYDPPARYAARAAGSIFTLPVLAHRAIDPEAKVSSVTLKCLGLQIPAHLLPTVASARNSDEEDDYAPPLPPDLTASHAAGPSLPSKSESNTYTPPPKRHYPQPLPTAYASQIEGKSGVEEFLEREESSGRDEQAEKASAGRVDACTSKKWRLVGIDASGKIATSCYEVAGRKRRAANTPPEEDSRATAKRGRRDEDICRGVEEHTRKARGSALIELHLERERRKRSTSRVNPPFPGNDVSRWTAYGRSTEAEDASGCQRTRRAFR</sequence>